<protein>
    <submittedName>
        <fullName evidence="1">Uncharacterized protein</fullName>
    </submittedName>
</protein>
<organism evidence="1">
    <name type="scientific">Arundo donax</name>
    <name type="common">Giant reed</name>
    <name type="synonym">Donax arundinaceus</name>
    <dbReference type="NCBI Taxonomy" id="35708"/>
    <lineage>
        <taxon>Eukaryota</taxon>
        <taxon>Viridiplantae</taxon>
        <taxon>Streptophyta</taxon>
        <taxon>Embryophyta</taxon>
        <taxon>Tracheophyta</taxon>
        <taxon>Spermatophyta</taxon>
        <taxon>Magnoliopsida</taxon>
        <taxon>Liliopsida</taxon>
        <taxon>Poales</taxon>
        <taxon>Poaceae</taxon>
        <taxon>PACMAD clade</taxon>
        <taxon>Arundinoideae</taxon>
        <taxon>Arundineae</taxon>
        <taxon>Arundo</taxon>
    </lineage>
</organism>
<evidence type="ECO:0000313" key="1">
    <source>
        <dbReference type="EMBL" id="JAD58252.1"/>
    </source>
</evidence>
<reference evidence="1" key="1">
    <citation type="submission" date="2014-09" db="EMBL/GenBank/DDBJ databases">
        <authorList>
            <person name="Magalhaes I.L.F."/>
            <person name="Oliveira U."/>
            <person name="Santos F.R."/>
            <person name="Vidigal T.H.D.A."/>
            <person name="Brescovit A.D."/>
            <person name="Santos A.J."/>
        </authorList>
    </citation>
    <scope>NUCLEOTIDE SEQUENCE</scope>
    <source>
        <tissue evidence="1">Shoot tissue taken approximately 20 cm above the soil surface</tissue>
    </source>
</reference>
<sequence length="35" mass="4075">MSRCSCFQFLLAHHNVLGCSPQRWQHSLIGVLHMH</sequence>
<proteinExistence type="predicted"/>
<accession>A0A0A9BG25</accession>
<reference evidence="1" key="2">
    <citation type="journal article" date="2015" name="Data Brief">
        <title>Shoot transcriptome of the giant reed, Arundo donax.</title>
        <authorList>
            <person name="Barrero R.A."/>
            <person name="Guerrero F.D."/>
            <person name="Moolhuijzen P."/>
            <person name="Goolsby J.A."/>
            <person name="Tidwell J."/>
            <person name="Bellgard S.E."/>
            <person name="Bellgard M.I."/>
        </authorList>
    </citation>
    <scope>NUCLEOTIDE SEQUENCE</scope>
    <source>
        <tissue evidence="1">Shoot tissue taken approximately 20 cm above the soil surface</tissue>
    </source>
</reference>
<name>A0A0A9BG25_ARUDO</name>
<dbReference type="AlphaFoldDB" id="A0A0A9BG25"/>
<dbReference type="EMBL" id="GBRH01239643">
    <property type="protein sequence ID" value="JAD58252.1"/>
    <property type="molecule type" value="Transcribed_RNA"/>
</dbReference>